<evidence type="ECO:0000313" key="3">
    <source>
        <dbReference type="EMBL" id="WRL64455.1"/>
    </source>
</evidence>
<evidence type="ECO:0000313" key="4">
    <source>
        <dbReference type="Proteomes" id="UP001324287"/>
    </source>
</evidence>
<dbReference type="PROSITE" id="PS51257">
    <property type="entry name" value="PROKAR_LIPOPROTEIN"/>
    <property type="match status" value="1"/>
</dbReference>
<proteinExistence type="predicted"/>
<dbReference type="Proteomes" id="UP001324287">
    <property type="component" value="Chromosome"/>
</dbReference>
<feature type="region of interest" description="Disordered" evidence="1">
    <location>
        <begin position="24"/>
        <end position="63"/>
    </location>
</feature>
<sequence length="168" mass="17201">MRAAISSTMTCAALLLLSGCSGDGGSPAEGSPAADSSAAAASTSQAPATTPLSGPDAVVTDWPAEAPAEPGAEQWAVYLAVGPEGDPALTEAAEFLRAHGYSADENHLLACDGGAPETFLGSNTERAVAVYFEWRADAGDFLTLLKPPGAQPEQFVFVDMLRITRDCV</sequence>
<organism evidence="3 4">
    <name type="scientific">Blastococcus brunescens</name>
    <dbReference type="NCBI Taxonomy" id="1564165"/>
    <lineage>
        <taxon>Bacteria</taxon>
        <taxon>Bacillati</taxon>
        <taxon>Actinomycetota</taxon>
        <taxon>Actinomycetes</taxon>
        <taxon>Geodermatophilales</taxon>
        <taxon>Geodermatophilaceae</taxon>
        <taxon>Blastococcus</taxon>
    </lineage>
</organism>
<evidence type="ECO:0008006" key="5">
    <source>
        <dbReference type="Google" id="ProtNLM"/>
    </source>
</evidence>
<reference evidence="3 4" key="1">
    <citation type="submission" date="2023-12" db="EMBL/GenBank/DDBJ databases">
        <title>Blastococcus brunescens sp. nov., an actonobacterium isolated from sandstone collected in sahara desert.</title>
        <authorList>
            <person name="Gtari M."/>
            <person name="Ghodhbane F."/>
        </authorList>
    </citation>
    <scope>NUCLEOTIDE SEQUENCE [LARGE SCALE GENOMIC DNA]</scope>
    <source>
        <strain evidence="3 4">BMG 8361</strain>
    </source>
</reference>
<gene>
    <name evidence="3" type="ORF">U6N30_00970</name>
</gene>
<name>A0ABZ1B0W3_9ACTN</name>
<evidence type="ECO:0000256" key="1">
    <source>
        <dbReference type="SAM" id="MobiDB-lite"/>
    </source>
</evidence>
<keyword evidence="2" id="KW-0732">Signal</keyword>
<keyword evidence="4" id="KW-1185">Reference proteome</keyword>
<feature type="chain" id="PRO_5045230632" description="LytR/CpsA/Psr regulator C-terminal domain-containing protein" evidence="2">
    <location>
        <begin position="23"/>
        <end position="168"/>
    </location>
</feature>
<dbReference type="RefSeq" id="WP_324275782.1">
    <property type="nucleotide sequence ID" value="NZ_CP141261.1"/>
</dbReference>
<feature type="compositionally biased region" description="Low complexity" evidence="1">
    <location>
        <begin position="28"/>
        <end position="51"/>
    </location>
</feature>
<evidence type="ECO:0000256" key="2">
    <source>
        <dbReference type="SAM" id="SignalP"/>
    </source>
</evidence>
<accession>A0ABZ1B0W3</accession>
<feature type="signal peptide" evidence="2">
    <location>
        <begin position="1"/>
        <end position="22"/>
    </location>
</feature>
<protein>
    <recommendedName>
        <fullName evidence="5">LytR/CpsA/Psr regulator C-terminal domain-containing protein</fullName>
    </recommendedName>
</protein>
<dbReference type="EMBL" id="CP141261">
    <property type="protein sequence ID" value="WRL64455.1"/>
    <property type="molecule type" value="Genomic_DNA"/>
</dbReference>